<dbReference type="InterPro" id="IPR003959">
    <property type="entry name" value="ATPase_AAA_core"/>
</dbReference>
<dbReference type="OrthoDB" id="39734at2759"/>
<evidence type="ECO:0000259" key="6">
    <source>
        <dbReference type="SMART" id="SM00382"/>
    </source>
</evidence>
<keyword evidence="3" id="KW-0496">Mitochondrion</keyword>
<dbReference type="VEuPathDB" id="FungiDB:ASPBRDRAFT_52572"/>
<evidence type="ECO:0000256" key="1">
    <source>
        <dbReference type="ARBA" id="ARBA00004572"/>
    </source>
</evidence>
<sequence length="786" mass="87502">MDDEDRALHRQHPYTLPAWFVAENVKTKSEHRTGIRLLQSSNLDSRGDKEPSSCTDTDGAGRSKNGIGEGQSEALDAYAFQEKRYAELYDLAAAALLSKSSFPKVKRCGIWPCMAVEVGSSACATAIIEHLARDMNASCISAGPEDLYKLARDFHQQDQSTQHCEDRSVCAESVCQDETHQPIVPNKMVESAESEVDFRDDPNDTDYAIVEDRDHMIKYQFGDGQNPRSQCSIKSILNAHLAKVEQKPLPSDFQSMALQQSAPVILHLRNTYEIDCISYGVIENFKNAVMERWKKNELVLLVISDMNHDSRGQLNIVPSFVVWLDDPMSPKHRMASETEKEQLGIARRVRGLRRSIRQRLPIGYCSELLSDAVPLDIPDTLLANLPDDMNYTLIACQVLGRVCIKGTLELSDIHEVLRRLSCEEPQPSEPSRKELMEVKEPDLLPQVDAIRDNCNKSEMGLLECIVDPEAQKVSCDDVILEQSVKNHIDQLVHSLRAQFEGFSKTLLGTPTSATGALLHGPPGTGKTYIARAIANESKSTMLCIKPADIVSDVEGDAEKAIHAAFTLAKKLSPCVLFIDEVDALFHHRTADDQSWRRRALAQFLQEMDMLSRSQDTPFVLCATNRPTDLDEAFLQRFPIKVMTKPPGEEERHKILQTYLKEPDIDPNELSLKALAHQTAGLSGSDLRSLCEQAALHFAMDETSSQPPGSAIKTPIKLHLKAKHFVDALRNIKPTVSRGSQTDIEAPSRLFNRGSMKAGQKEGHTAKVTIEPSIPESPVSDHETAFL</sequence>
<dbReference type="SMART" id="SM00382">
    <property type="entry name" value="AAA"/>
    <property type="match status" value="1"/>
</dbReference>
<dbReference type="GeneID" id="93579406"/>
<dbReference type="RefSeq" id="XP_067481728.1">
    <property type="nucleotide sequence ID" value="XM_067626918.1"/>
</dbReference>
<evidence type="ECO:0000313" key="8">
    <source>
        <dbReference type="Proteomes" id="UP000184499"/>
    </source>
</evidence>
<dbReference type="Proteomes" id="UP000184499">
    <property type="component" value="Unassembled WGS sequence"/>
</dbReference>
<dbReference type="GO" id="GO:0005524">
    <property type="term" value="F:ATP binding"/>
    <property type="evidence" value="ECO:0007669"/>
    <property type="project" value="UniProtKB-KW"/>
</dbReference>
<proteinExistence type="predicted"/>
<keyword evidence="3" id="KW-1000">Mitochondrion outer membrane</keyword>
<evidence type="ECO:0000256" key="5">
    <source>
        <dbReference type="SAM" id="MobiDB-lite"/>
    </source>
</evidence>
<reference evidence="8" key="1">
    <citation type="journal article" date="2017" name="Genome Biol.">
        <title>Comparative genomics reveals high biological diversity and specific adaptations in the industrially and medically important fungal genus Aspergillus.</title>
        <authorList>
            <person name="de Vries R.P."/>
            <person name="Riley R."/>
            <person name="Wiebenga A."/>
            <person name="Aguilar-Osorio G."/>
            <person name="Amillis S."/>
            <person name="Uchima C.A."/>
            <person name="Anderluh G."/>
            <person name="Asadollahi M."/>
            <person name="Askin M."/>
            <person name="Barry K."/>
            <person name="Battaglia E."/>
            <person name="Bayram O."/>
            <person name="Benocci T."/>
            <person name="Braus-Stromeyer S.A."/>
            <person name="Caldana C."/>
            <person name="Canovas D."/>
            <person name="Cerqueira G.C."/>
            <person name="Chen F."/>
            <person name="Chen W."/>
            <person name="Choi C."/>
            <person name="Clum A."/>
            <person name="Dos Santos R.A."/>
            <person name="Damasio A.R."/>
            <person name="Diallinas G."/>
            <person name="Emri T."/>
            <person name="Fekete E."/>
            <person name="Flipphi M."/>
            <person name="Freyberg S."/>
            <person name="Gallo A."/>
            <person name="Gournas C."/>
            <person name="Habgood R."/>
            <person name="Hainaut M."/>
            <person name="Harispe M.L."/>
            <person name="Henrissat B."/>
            <person name="Hilden K.S."/>
            <person name="Hope R."/>
            <person name="Hossain A."/>
            <person name="Karabika E."/>
            <person name="Karaffa L."/>
            <person name="Karanyi Z."/>
            <person name="Krasevec N."/>
            <person name="Kuo A."/>
            <person name="Kusch H."/>
            <person name="LaButti K."/>
            <person name="Lagendijk E.L."/>
            <person name="Lapidus A."/>
            <person name="Levasseur A."/>
            <person name="Lindquist E."/>
            <person name="Lipzen A."/>
            <person name="Logrieco A.F."/>
            <person name="MacCabe A."/>
            <person name="Maekelae M.R."/>
            <person name="Malavazi I."/>
            <person name="Melin P."/>
            <person name="Meyer V."/>
            <person name="Mielnichuk N."/>
            <person name="Miskei M."/>
            <person name="Molnar A.P."/>
            <person name="Mule G."/>
            <person name="Ngan C.Y."/>
            <person name="Orejas M."/>
            <person name="Orosz E."/>
            <person name="Ouedraogo J.P."/>
            <person name="Overkamp K.M."/>
            <person name="Park H.-S."/>
            <person name="Perrone G."/>
            <person name="Piumi F."/>
            <person name="Punt P.J."/>
            <person name="Ram A.F."/>
            <person name="Ramon A."/>
            <person name="Rauscher S."/>
            <person name="Record E."/>
            <person name="Riano-Pachon D.M."/>
            <person name="Robert V."/>
            <person name="Roehrig J."/>
            <person name="Ruller R."/>
            <person name="Salamov A."/>
            <person name="Salih N.S."/>
            <person name="Samson R.A."/>
            <person name="Sandor E."/>
            <person name="Sanguinetti M."/>
            <person name="Schuetze T."/>
            <person name="Sepcic K."/>
            <person name="Shelest E."/>
            <person name="Sherlock G."/>
            <person name="Sophianopoulou V."/>
            <person name="Squina F.M."/>
            <person name="Sun H."/>
            <person name="Susca A."/>
            <person name="Todd R.B."/>
            <person name="Tsang A."/>
            <person name="Unkles S.E."/>
            <person name="van de Wiele N."/>
            <person name="van Rossen-Uffink D."/>
            <person name="Oliveira J.V."/>
            <person name="Vesth T.C."/>
            <person name="Visser J."/>
            <person name="Yu J.-H."/>
            <person name="Zhou M."/>
            <person name="Andersen M.R."/>
            <person name="Archer D.B."/>
            <person name="Baker S.E."/>
            <person name="Benoit I."/>
            <person name="Brakhage A.A."/>
            <person name="Braus G.H."/>
            <person name="Fischer R."/>
            <person name="Frisvad J.C."/>
            <person name="Goldman G.H."/>
            <person name="Houbraken J."/>
            <person name="Oakley B."/>
            <person name="Pocsi I."/>
            <person name="Scazzocchio C."/>
            <person name="Seiboth B."/>
            <person name="vanKuyk P.A."/>
            <person name="Wortman J."/>
            <person name="Dyer P.S."/>
            <person name="Grigoriev I.V."/>
        </authorList>
    </citation>
    <scope>NUCLEOTIDE SEQUENCE [LARGE SCALE GENOMIC DNA]</scope>
    <source>
        <strain evidence="8">CBS 101740 / IMI 381727 / IBT 21946</strain>
    </source>
</reference>
<feature type="region of interest" description="Disordered" evidence="5">
    <location>
        <begin position="40"/>
        <end position="68"/>
    </location>
</feature>
<dbReference type="Pfam" id="PF17862">
    <property type="entry name" value="AAA_lid_3"/>
    <property type="match status" value="1"/>
</dbReference>
<dbReference type="SUPFAM" id="SSF52540">
    <property type="entry name" value="P-loop containing nucleoside triphosphate hydrolases"/>
    <property type="match status" value="1"/>
</dbReference>
<feature type="domain" description="AAA+ ATPase" evidence="6">
    <location>
        <begin position="512"/>
        <end position="647"/>
    </location>
</feature>
<dbReference type="STRING" id="767769.A0A1L9USA9"/>
<protein>
    <recommendedName>
        <fullName evidence="6">AAA+ ATPase domain-containing protein</fullName>
    </recommendedName>
</protein>
<keyword evidence="4" id="KW-0067">ATP-binding</keyword>
<evidence type="ECO:0000256" key="4">
    <source>
        <dbReference type="ARBA" id="ARBA00022840"/>
    </source>
</evidence>
<dbReference type="GO" id="GO:0016887">
    <property type="term" value="F:ATP hydrolysis activity"/>
    <property type="evidence" value="ECO:0007669"/>
    <property type="project" value="InterPro"/>
</dbReference>
<comment type="subcellular location">
    <subcellularLocation>
        <location evidence="1">Mitochondrion outer membrane</location>
        <topology evidence="1">Single-pass membrane protein</topology>
    </subcellularLocation>
</comment>
<dbReference type="InterPro" id="IPR041569">
    <property type="entry name" value="AAA_lid_3"/>
</dbReference>
<dbReference type="OMA" id="CISAGPE"/>
<dbReference type="AlphaFoldDB" id="A0A1L9USA9"/>
<dbReference type="Gene3D" id="1.10.8.60">
    <property type="match status" value="1"/>
</dbReference>
<evidence type="ECO:0000313" key="7">
    <source>
        <dbReference type="EMBL" id="OJJ74480.1"/>
    </source>
</evidence>
<evidence type="ECO:0000256" key="3">
    <source>
        <dbReference type="ARBA" id="ARBA00022787"/>
    </source>
</evidence>
<dbReference type="Gene3D" id="3.40.50.300">
    <property type="entry name" value="P-loop containing nucleotide triphosphate hydrolases"/>
    <property type="match status" value="1"/>
</dbReference>
<gene>
    <name evidence="7" type="ORF">ASPBRDRAFT_52572</name>
</gene>
<keyword evidence="2" id="KW-0547">Nucleotide-binding</keyword>
<dbReference type="InterPro" id="IPR027417">
    <property type="entry name" value="P-loop_NTPase"/>
</dbReference>
<organism evidence="7 8">
    <name type="scientific">Aspergillus brasiliensis (strain CBS 101740 / IMI 381727 / IBT 21946)</name>
    <dbReference type="NCBI Taxonomy" id="767769"/>
    <lineage>
        <taxon>Eukaryota</taxon>
        <taxon>Fungi</taxon>
        <taxon>Dikarya</taxon>
        <taxon>Ascomycota</taxon>
        <taxon>Pezizomycotina</taxon>
        <taxon>Eurotiomycetes</taxon>
        <taxon>Eurotiomycetidae</taxon>
        <taxon>Eurotiales</taxon>
        <taxon>Aspergillaceae</taxon>
        <taxon>Aspergillus</taxon>
        <taxon>Aspergillus subgen. Circumdati</taxon>
    </lineage>
</organism>
<dbReference type="PANTHER" id="PTHR45644">
    <property type="entry name" value="AAA ATPASE, PUTATIVE (AFU_ORTHOLOGUE AFUA_2G12920)-RELATED-RELATED"/>
    <property type="match status" value="1"/>
</dbReference>
<dbReference type="InterPro" id="IPR003593">
    <property type="entry name" value="AAA+_ATPase"/>
</dbReference>
<accession>A0A1L9USA9</accession>
<dbReference type="InterPro" id="IPR051701">
    <property type="entry name" value="Mito_OM_Translocase_MSP1"/>
</dbReference>
<keyword evidence="3" id="KW-0472">Membrane</keyword>
<name>A0A1L9USA9_ASPBC</name>
<dbReference type="EMBL" id="KV878681">
    <property type="protein sequence ID" value="OJJ74480.1"/>
    <property type="molecule type" value="Genomic_DNA"/>
</dbReference>
<keyword evidence="8" id="KW-1185">Reference proteome</keyword>
<dbReference type="Pfam" id="PF00004">
    <property type="entry name" value="AAA"/>
    <property type="match status" value="1"/>
</dbReference>
<dbReference type="GO" id="GO:0005741">
    <property type="term" value="C:mitochondrial outer membrane"/>
    <property type="evidence" value="ECO:0007669"/>
    <property type="project" value="UniProtKB-SubCell"/>
</dbReference>
<dbReference type="PANTHER" id="PTHR45644:SF56">
    <property type="entry name" value="AAA ATPASE, PUTATIVE (AFU_ORTHOLOGUE AFUA_2G12920)-RELATED"/>
    <property type="match status" value="1"/>
</dbReference>
<evidence type="ECO:0000256" key="2">
    <source>
        <dbReference type="ARBA" id="ARBA00022741"/>
    </source>
</evidence>